<gene>
    <name evidence="15" type="ORF">HLB35_11125</name>
</gene>
<keyword evidence="11 13" id="KW-0472">Membrane</keyword>
<evidence type="ECO:0000256" key="10">
    <source>
        <dbReference type="ARBA" id="ARBA00023004"/>
    </source>
</evidence>
<dbReference type="GO" id="GO:0046872">
    <property type="term" value="F:metal ion binding"/>
    <property type="evidence" value="ECO:0007669"/>
    <property type="project" value="UniProtKB-KW"/>
</dbReference>
<proteinExistence type="inferred from homology"/>
<dbReference type="EMBL" id="JABFHI010000004">
    <property type="protein sequence ID" value="NOG32169.1"/>
    <property type="molecule type" value="Genomic_DNA"/>
</dbReference>
<feature type="transmembrane region" description="Helical" evidence="13">
    <location>
        <begin position="141"/>
        <end position="161"/>
    </location>
</feature>
<feature type="domain" description="Cytochrome b561 bacterial/Ni-hydrogenase" evidence="14">
    <location>
        <begin position="9"/>
        <end position="176"/>
    </location>
</feature>
<feature type="transmembrane region" description="Helical" evidence="13">
    <location>
        <begin position="54"/>
        <end position="71"/>
    </location>
</feature>
<evidence type="ECO:0000256" key="4">
    <source>
        <dbReference type="ARBA" id="ARBA00022475"/>
    </source>
</evidence>
<dbReference type="Proteomes" id="UP000588806">
    <property type="component" value="Unassembled WGS sequence"/>
</dbReference>
<protein>
    <submittedName>
        <fullName evidence="15">Cytochrome b</fullName>
    </submittedName>
</protein>
<organism evidence="15 16">
    <name type="scientific">Vreelandella azerica</name>
    <dbReference type="NCBI Taxonomy" id="2732867"/>
    <lineage>
        <taxon>Bacteria</taxon>
        <taxon>Pseudomonadati</taxon>
        <taxon>Pseudomonadota</taxon>
        <taxon>Gammaproteobacteria</taxon>
        <taxon>Oceanospirillales</taxon>
        <taxon>Halomonadaceae</taxon>
        <taxon>Vreelandella</taxon>
    </lineage>
</organism>
<evidence type="ECO:0000256" key="12">
    <source>
        <dbReference type="ARBA" id="ARBA00037975"/>
    </source>
</evidence>
<keyword evidence="5" id="KW-0349">Heme</keyword>
<reference evidence="15 16" key="1">
    <citation type="submission" date="2020-05" db="EMBL/GenBank/DDBJ databases">
        <authorList>
            <person name="Ruan W."/>
            <person name="Jeon C.O."/>
            <person name="Chun B.H."/>
        </authorList>
    </citation>
    <scope>NUCLEOTIDE SEQUENCE [LARGE SCALE GENOMIC DNA]</scope>
    <source>
        <strain evidence="15 16">TBZ9</strain>
    </source>
</reference>
<evidence type="ECO:0000256" key="5">
    <source>
        <dbReference type="ARBA" id="ARBA00022617"/>
    </source>
</evidence>
<dbReference type="InterPro" id="IPR052168">
    <property type="entry name" value="Cytochrome_b561_oxidase"/>
</dbReference>
<sequence>MLKNSQAGWGLIAIFMHWVSAVVIIGLFILGWWMTELGYYDPWYNQAPWIHRSLGVLLLGFILFRIFWRLVQPTPVAEGKRWENIAAHAGHLLLYVLLLTVFVSGYLMSTAKGSPIDVFGWFDLPATLHDLPNQASLAGDIHWYSALALIILASGHMLAALKHHWVDRQATLKRMLDPRYSLRDK</sequence>
<evidence type="ECO:0000313" key="15">
    <source>
        <dbReference type="EMBL" id="NOG32169.1"/>
    </source>
</evidence>
<feature type="transmembrane region" description="Helical" evidence="13">
    <location>
        <begin position="92"/>
        <end position="109"/>
    </location>
</feature>
<evidence type="ECO:0000256" key="13">
    <source>
        <dbReference type="SAM" id="Phobius"/>
    </source>
</evidence>
<evidence type="ECO:0000256" key="2">
    <source>
        <dbReference type="ARBA" id="ARBA00004651"/>
    </source>
</evidence>
<evidence type="ECO:0000256" key="11">
    <source>
        <dbReference type="ARBA" id="ARBA00023136"/>
    </source>
</evidence>
<dbReference type="GO" id="GO:0020037">
    <property type="term" value="F:heme binding"/>
    <property type="evidence" value="ECO:0007669"/>
    <property type="project" value="TreeGrafter"/>
</dbReference>
<accession>A0A7Y3TY19</accession>
<name>A0A7Y3TY19_9GAMM</name>
<evidence type="ECO:0000259" key="14">
    <source>
        <dbReference type="Pfam" id="PF01292"/>
    </source>
</evidence>
<keyword evidence="16" id="KW-1185">Reference proteome</keyword>
<evidence type="ECO:0000256" key="6">
    <source>
        <dbReference type="ARBA" id="ARBA00022692"/>
    </source>
</evidence>
<comment type="caution">
    <text evidence="15">The sequence shown here is derived from an EMBL/GenBank/DDBJ whole genome shotgun (WGS) entry which is preliminary data.</text>
</comment>
<comment type="subcellular location">
    <subcellularLocation>
        <location evidence="2">Cell membrane</location>
        <topology evidence="2">Multi-pass membrane protein</topology>
    </subcellularLocation>
</comment>
<evidence type="ECO:0000256" key="1">
    <source>
        <dbReference type="ARBA" id="ARBA00001970"/>
    </source>
</evidence>
<dbReference type="PANTHER" id="PTHR30529">
    <property type="entry name" value="CYTOCHROME B561"/>
    <property type="match status" value="1"/>
</dbReference>
<keyword evidence="6 13" id="KW-0812">Transmembrane</keyword>
<comment type="similarity">
    <text evidence="12">Belongs to the cytochrome b561 family.</text>
</comment>
<dbReference type="SUPFAM" id="SSF81342">
    <property type="entry name" value="Transmembrane di-heme cytochromes"/>
    <property type="match status" value="1"/>
</dbReference>
<dbReference type="RefSeq" id="WP_171702629.1">
    <property type="nucleotide sequence ID" value="NZ_JABFHI010000004.1"/>
</dbReference>
<keyword evidence="10" id="KW-0408">Iron</keyword>
<keyword evidence="9 13" id="KW-1133">Transmembrane helix</keyword>
<dbReference type="AlphaFoldDB" id="A0A7Y3TY19"/>
<dbReference type="Gene3D" id="1.20.950.20">
    <property type="entry name" value="Transmembrane di-heme cytochromes, Chain C"/>
    <property type="match status" value="1"/>
</dbReference>
<evidence type="ECO:0000256" key="3">
    <source>
        <dbReference type="ARBA" id="ARBA00022448"/>
    </source>
</evidence>
<keyword evidence="8" id="KW-0249">Electron transport</keyword>
<keyword evidence="4" id="KW-1003">Cell membrane</keyword>
<keyword evidence="7" id="KW-0479">Metal-binding</keyword>
<keyword evidence="3" id="KW-0813">Transport</keyword>
<evidence type="ECO:0000313" key="16">
    <source>
        <dbReference type="Proteomes" id="UP000588806"/>
    </source>
</evidence>
<evidence type="ECO:0000256" key="8">
    <source>
        <dbReference type="ARBA" id="ARBA00022982"/>
    </source>
</evidence>
<evidence type="ECO:0000256" key="7">
    <source>
        <dbReference type="ARBA" id="ARBA00022723"/>
    </source>
</evidence>
<dbReference type="InterPro" id="IPR011577">
    <property type="entry name" value="Cyt_b561_bac/Ni-Hgenase"/>
</dbReference>
<dbReference type="Pfam" id="PF01292">
    <property type="entry name" value="Ni_hydr_CYTB"/>
    <property type="match status" value="1"/>
</dbReference>
<evidence type="ECO:0000256" key="9">
    <source>
        <dbReference type="ARBA" id="ARBA00022989"/>
    </source>
</evidence>
<dbReference type="GO" id="GO:0005886">
    <property type="term" value="C:plasma membrane"/>
    <property type="evidence" value="ECO:0007669"/>
    <property type="project" value="UniProtKB-SubCell"/>
</dbReference>
<feature type="transmembrane region" description="Helical" evidence="13">
    <location>
        <begin position="12"/>
        <end position="34"/>
    </location>
</feature>
<reference evidence="15 16" key="2">
    <citation type="submission" date="2020-06" db="EMBL/GenBank/DDBJ databases">
        <title>Halomonas songnenensis sp. nov., a moderately halophilic bacterium isolated from saline and alkaline soils.</title>
        <authorList>
            <person name="Jiang J."/>
            <person name="Pan Y."/>
        </authorList>
    </citation>
    <scope>NUCLEOTIDE SEQUENCE [LARGE SCALE GENOMIC DNA]</scope>
    <source>
        <strain evidence="15 16">TBZ9</strain>
    </source>
</reference>
<dbReference type="PANTHER" id="PTHR30529:SF1">
    <property type="entry name" value="CYTOCHROME B561 HOMOLOG 2"/>
    <property type="match status" value="1"/>
</dbReference>
<dbReference type="GO" id="GO:0022904">
    <property type="term" value="P:respiratory electron transport chain"/>
    <property type="evidence" value="ECO:0007669"/>
    <property type="project" value="InterPro"/>
</dbReference>
<comment type="cofactor">
    <cofactor evidence="1">
        <name>heme b</name>
        <dbReference type="ChEBI" id="CHEBI:60344"/>
    </cofactor>
</comment>
<dbReference type="InterPro" id="IPR016174">
    <property type="entry name" value="Di-haem_cyt_TM"/>
</dbReference>
<dbReference type="GO" id="GO:0009055">
    <property type="term" value="F:electron transfer activity"/>
    <property type="evidence" value="ECO:0007669"/>
    <property type="project" value="InterPro"/>
</dbReference>